<evidence type="ECO:0000259" key="3">
    <source>
        <dbReference type="Pfam" id="PF23750"/>
    </source>
</evidence>
<dbReference type="Pfam" id="PF23750">
    <property type="entry name" value="RsgI_M"/>
    <property type="match status" value="1"/>
</dbReference>
<evidence type="ECO:0000256" key="2">
    <source>
        <dbReference type="SAM" id="Phobius"/>
    </source>
</evidence>
<evidence type="ECO:0000313" key="5">
    <source>
        <dbReference type="Proteomes" id="UP000886874"/>
    </source>
</evidence>
<feature type="domain" description="Anti-sigma factor RsgI-like middle" evidence="3">
    <location>
        <begin position="82"/>
        <end position="179"/>
    </location>
</feature>
<feature type="region of interest" description="Disordered" evidence="1">
    <location>
        <begin position="200"/>
        <end position="287"/>
    </location>
</feature>
<evidence type="ECO:0000313" key="4">
    <source>
        <dbReference type="EMBL" id="HIQ70176.1"/>
    </source>
</evidence>
<gene>
    <name evidence="4" type="ORF">IAA67_07605</name>
</gene>
<comment type="caution">
    <text evidence="4">The sequence shown here is derived from an EMBL/GenBank/DDBJ whole genome shotgun (WGS) entry which is preliminary data.</text>
</comment>
<dbReference type="InterPro" id="IPR055431">
    <property type="entry name" value="RsgI_M"/>
</dbReference>
<feature type="compositionally biased region" description="Pro residues" evidence="1">
    <location>
        <begin position="202"/>
        <end position="213"/>
    </location>
</feature>
<accession>A0A9D1CNV1</accession>
<sequence>MNYLVMEVHPAYAVVLDEEGRFLKTANLRYQVGDTVQDIVELRRPQEKRPSLWKPLSGLAALAACLCLVFFGYYQPNFTPYGALRIQINPDVELTLSRTDRVLELEGLNEDGQALIEGYDYQGKDRENVTGALVERAIDQGYLSGGETVSITVTSSDADWQAREEQEVRDDLEERYGETIVIQIGSAPTEPPVTEVVIPVTPATPEPAPPAVPDDPEDSPGSVGETGDADRDDDWDDGDDGDEDDDGDQDDDVDDDGGQDDDEDDQDDDEDDQDDDENDEDDRNEDD</sequence>
<reference evidence="4" key="1">
    <citation type="submission" date="2020-10" db="EMBL/GenBank/DDBJ databases">
        <authorList>
            <person name="Gilroy R."/>
        </authorList>
    </citation>
    <scope>NUCLEOTIDE SEQUENCE</scope>
    <source>
        <strain evidence="4">ChiSjej2B20-13462</strain>
    </source>
</reference>
<feature type="compositionally biased region" description="Acidic residues" evidence="1">
    <location>
        <begin position="230"/>
        <end position="287"/>
    </location>
</feature>
<name>A0A9D1CNV1_9FIRM</name>
<proteinExistence type="predicted"/>
<reference evidence="4" key="2">
    <citation type="journal article" date="2021" name="PeerJ">
        <title>Extensive microbial diversity within the chicken gut microbiome revealed by metagenomics and culture.</title>
        <authorList>
            <person name="Gilroy R."/>
            <person name="Ravi A."/>
            <person name="Getino M."/>
            <person name="Pursley I."/>
            <person name="Horton D.L."/>
            <person name="Alikhan N.F."/>
            <person name="Baker D."/>
            <person name="Gharbi K."/>
            <person name="Hall N."/>
            <person name="Watson M."/>
            <person name="Adriaenssens E.M."/>
            <person name="Foster-Nyarko E."/>
            <person name="Jarju S."/>
            <person name="Secka A."/>
            <person name="Antonio M."/>
            <person name="Oren A."/>
            <person name="Chaudhuri R.R."/>
            <person name="La Ragione R."/>
            <person name="Hildebrand F."/>
            <person name="Pallen M.J."/>
        </authorList>
    </citation>
    <scope>NUCLEOTIDE SEQUENCE</scope>
    <source>
        <strain evidence="4">ChiSjej2B20-13462</strain>
    </source>
</reference>
<feature type="transmembrane region" description="Helical" evidence="2">
    <location>
        <begin position="52"/>
        <end position="74"/>
    </location>
</feature>
<dbReference type="EMBL" id="DVFN01000108">
    <property type="protein sequence ID" value="HIQ70176.1"/>
    <property type="molecule type" value="Genomic_DNA"/>
</dbReference>
<organism evidence="4 5">
    <name type="scientific">Candidatus Avoscillospira stercorigallinarum</name>
    <dbReference type="NCBI Taxonomy" id="2840708"/>
    <lineage>
        <taxon>Bacteria</taxon>
        <taxon>Bacillati</taxon>
        <taxon>Bacillota</taxon>
        <taxon>Clostridia</taxon>
        <taxon>Eubacteriales</taxon>
        <taxon>Oscillospiraceae</taxon>
        <taxon>Oscillospiraceae incertae sedis</taxon>
        <taxon>Candidatus Avoscillospira</taxon>
    </lineage>
</organism>
<keyword evidence="2" id="KW-0812">Transmembrane</keyword>
<keyword evidence="2" id="KW-1133">Transmembrane helix</keyword>
<protein>
    <recommendedName>
        <fullName evidence="3">Anti-sigma factor RsgI-like middle domain-containing protein</fullName>
    </recommendedName>
</protein>
<dbReference type="Proteomes" id="UP000886874">
    <property type="component" value="Unassembled WGS sequence"/>
</dbReference>
<evidence type="ECO:0000256" key="1">
    <source>
        <dbReference type="SAM" id="MobiDB-lite"/>
    </source>
</evidence>
<keyword evidence="2" id="KW-0472">Membrane</keyword>
<dbReference type="AlphaFoldDB" id="A0A9D1CNV1"/>